<dbReference type="Proteomes" id="UP000694419">
    <property type="component" value="Unplaced"/>
</dbReference>
<dbReference type="InterPro" id="IPR029021">
    <property type="entry name" value="Prot-tyrosine_phosphatase-like"/>
</dbReference>
<protein>
    <recommendedName>
        <fullName evidence="1">protein-tyrosine-phosphatase</fullName>
        <ecNumber evidence="1">3.1.3.48</ecNumber>
    </recommendedName>
</protein>
<feature type="compositionally biased region" description="Low complexity" evidence="4">
    <location>
        <begin position="288"/>
        <end position="298"/>
    </location>
</feature>
<dbReference type="GO" id="GO:0050868">
    <property type="term" value="P:negative regulation of T cell activation"/>
    <property type="evidence" value="ECO:0007669"/>
    <property type="project" value="TreeGrafter"/>
</dbReference>
<proteinExistence type="predicted"/>
<keyword evidence="3" id="KW-0904">Protein phosphatase</keyword>
<feature type="compositionally biased region" description="Polar residues" evidence="4">
    <location>
        <begin position="443"/>
        <end position="460"/>
    </location>
</feature>
<dbReference type="SUPFAM" id="SSF52799">
    <property type="entry name" value="(Phosphotyrosine protein) phosphatases II"/>
    <property type="match status" value="1"/>
</dbReference>
<dbReference type="Gene3D" id="3.90.190.10">
    <property type="entry name" value="Protein tyrosine phosphatase superfamily"/>
    <property type="match status" value="1"/>
</dbReference>
<feature type="compositionally biased region" description="Pro residues" evidence="4">
    <location>
        <begin position="520"/>
        <end position="529"/>
    </location>
</feature>
<dbReference type="PANTHER" id="PTHR45983">
    <property type="entry name" value="TYROSINE PHOSPHATSE N18, PUTATIVE-RELATED"/>
    <property type="match status" value="1"/>
</dbReference>
<dbReference type="GO" id="GO:0050852">
    <property type="term" value="P:T cell receptor signaling pathway"/>
    <property type="evidence" value="ECO:0007669"/>
    <property type="project" value="TreeGrafter"/>
</dbReference>
<feature type="compositionally biased region" description="Polar residues" evidence="4">
    <location>
        <begin position="485"/>
        <end position="505"/>
    </location>
</feature>
<evidence type="ECO:0000313" key="6">
    <source>
        <dbReference type="Proteomes" id="UP000694419"/>
    </source>
</evidence>
<reference evidence="5" key="1">
    <citation type="submission" date="2025-05" db="UniProtKB">
        <authorList>
            <consortium name="Ensembl"/>
        </authorList>
    </citation>
    <scope>IDENTIFICATION</scope>
</reference>
<evidence type="ECO:0000256" key="2">
    <source>
        <dbReference type="ARBA" id="ARBA00022801"/>
    </source>
</evidence>
<dbReference type="InterPro" id="IPR047170">
    <property type="entry name" value="PTN12/18/22"/>
</dbReference>
<evidence type="ECO:0000256" key="3">
    <source>
        <dbReference type="ARBA" id="ARBA00022912"/>
    </source>
</evidence>
<dbReference type="Ensembl" id="ENSCPGT00000011568.1">
    <property type="protein sequence ID" value="ENSCPGP00000010538.1"/>
    <property type="gene ID" value="ENSCPGG00000007502.1"/>
</dbReference>
<feature type="region of interest" description="Disordered" evidence="4">
    <location>
        <begin position="479"/>
        <end position="529"/>
    </location>
</feature>
<dbReference type="GO" id="GO:0004726">
    <property type="term" value="F:non-membrane spanning protein tyrosine phosphatase activity"/>
    <property type="evidence" value="ECO:0007669"/>
    <property type="project" value="InterPro"/>
</dbReference>
<organism evidence="5 6">
    <name type="scientific">Calidris pygmaea</name>
    <name type="common">Spoon-billed sandpiper</name>
    <dbReference type="NCBI Taxonomy" id="425635"/>
    <lineage>
        <taxon>Eukaryota</taxon>
        <taxon>Metazoa</taxon>
        <taxon>Chordata</taxon>
        <taxon>Craniata</taxon>
        <taxon>Vertebrata</taxon>
        <taxon>Euteleostomi</taxon>
        <taxon>Archelosauria</taxon>
        <taxon>Archosauria</taxon>
        <taxon>Dinosauria</taxon>
        <taxon>Saurischia</taxon>
        <taxon>Theropoda</taxon>
        <taxon>Coelurosauria</taxon>
        <taxon>Aves</taxon>
        <taxon>Neognathae</taxon>
        <taxon>Neoaves</taxon>
        <taxon>Charadriiformes</taxon>
        <taxon>Scolopacidae</taxon>
        <taxon>Calidris</taxon>
    </lineage>
</organism>
<evidence type="ECO:0000313" key="5">
    <source>
        <dbReference type="Ensembl" id="ENSCPGP00000010526.1"/>
    </source>
</evidence>
<feature type="region of interest" description="Disordered" evidence="4">
    <location>
        <begin position="279"/>
        <end position="467"/>
    </location>
</feature>
<evidence type="ECO:0000256" key="4">
    <source>
        <dbReference type="SAM" id="MobiDB-lite"/>
    </source>
</evidence>
<feature type="region of interest" description="Disordered" evidence="4">
    <location>
        <begin position="77"/>
        <end position="109"/>
    </location>
</feature>
<dbReference type="Ensembl" id="ENSCPGT00000011556.1">
    <property type="protein sequence ID" value="ENSCPGP00000010526.1"/>
    <property type="gene ID" value="ENSCPGG00000007502.1"/>
</dbReference>
<feature type="compositionally biased region" description="Polar residues" evidence="4">
    <location>
        <begin position="320"/>
        <end position="330"/>
    </location>
</feature>
<accession>A0A8C3PLG8</accession>
<feature type="region of interest" description="Disordered" evidence="4">
    <location>
        <begin position="158"/>
        <end position="186"/>
    </location>
</feature>
<sequence>MRTQRPSIVQTKEQYELVYDVVIELFERQIKALDAQEDSAASQVQTRHPVAKPLLTPVEDIYSLSLLTCSEQEEQDVHRGLPPAVQSKAPPTSWSATGGRDSPGHGAQPIRQAISFGTLNFINCRKAAAAQKWGAGDALQKHRSLELNSISPEQLLLPLEPPGAGRGGPRGRPPLTRTASSPFVLPQQGEGREWGGGDAKPVLNSQLPNAGYSSSRVKMQDGFSPVEPIHLSRDVYGPPSRRKHGQCPYPYCCSAEDPYFSSLSPDDPASPVFAKSFAEAQDAPLPPGAARAPLQPAMASPPPPGAVSHRAPRLRDERVSSPSGMSSPTILPQPDDDDDPPPLPERTPESFIVAGESGQFPLATSDFQLPARNTNIGTSLEWSGESHSETFNNPVRLRPCKSVKLRSPQTETTRDRSNSPPPLPERTPESFVLAEAASLQPAARNSMSSPLGSEKSTSETWPEPTKCFRRSKSLKILKNVKKSICSPSSQTKPSESAPSNHSRSFLNFGFANRFSKPKGPRNPPPAWNI</sequence>
<keyword evidence="2" id="KW-0378">Hydrolase</keyword>
<feature type="compositionally biased region" description="Polar residues" evidence="4">
    <location>
        <begin position="365"/>
        <end position="381"/>
    </location>
</feature>
<dbReference type="EC" id="3.1.3.48" evidence="1"/>
<evidence type="ECO:0000256" key="1">
    <source>
        <dbReference type="ARBA" id="ARBA00013064"/>
    </source>
</evidence>
<name>A0A8C3PLG8_9CHAR</name>
<dbReference type="PANTHER" id="PTHR45983:SF1">
    <property type="entry name" value="TYROSINE-PROTEIN PHOSPHATASE NON-RECEPTOR TYPE 22"/>
    <property type="match status" value="1"/>
</dbReference>
<dbReference type="GO" id="GO:0005634">
    <property type="term" value="C:nucleus"/>
    <property type="evidence" value="ECO:0007669"/>
    <property type="project" value="TreeGrafter"/>
</dbReference>
<dbReference type="GO" id="GO:0005737">
    <property type="term" value="C:cytoplasm"/>
    <property type="evidence" value="ECO:0007669"/>
    <property type="project" value="TreeGrafter"/>
</dbReference>
<dbReference type="AlphaFoldDB" id="A0A8C3PLG8"/>
<keyword evidence="6" id="KW-1185">Reference proteome</keyword>